<dbReference type="EMBL" id="CAMPGE010006116">
    <property type="protein sequence ID" value="CAI2364960.1"/>
    <property type="molecule type" value="Genomic_DNA"/>
</dbReference>
<proteinExistence type="predicted"/>
<evidence type="ECO:0000313" key="3">
    <source>
        <dbReference type="Proteomes" id="UP001295684"/>
    </source>
</evidence>
<feature type="region of interest" description="Disordered" evidence="1">
    <location>
        <begin position="416"/>
        <end position="485"/>
    </location>
</feature>
<organism evidence="2 3">
    <name type="scientific">Euplotes crassus</name>
    <dbReference type="NCBI Taxonomy" id="5936"/>
    <lineage>
        <taxon>Eukaryota</taxon>
        <taxon>Sar</taxon>
        <taxon>Alveolata</taxon>
        <taxon>Ciliophora</taxon>
        <taxon>Intramacronucleata</taxon>
        <taxon>Spirotrichea</taxon>
        <taxon>Hypotrichia</taxon>
        <taxon>Euplotida</taxon>
        <taxon>Euplotidae</taxon>
        <taxon>Moneuplotes</taxon>
    </lineage>
</organism>
<comment type="caution">
    <text evidence="2">The sequence shown here is derived from an EMBL/GenBank/DDBJ whole genome shotgun (WGS) entry which is preliminary data.</text>
</comment>
<gene>
    <name evidence="2" type="ORF">ECRASSUSDP1_LOCUS6310</name>
</gene>
<accession>A0AAD1U9M1</accession>
<feature type="compositionally biased region" description="Basic and acidic residues" evidence="1">
    <location>
        <begin position="416"/>
        <end position="428"/>
    </location>
</feature>
<sequence>MENFMIERKNRLMKTNLIAKSLKRRTKTTSQVLKKKNHHLSKVTDKTMPRIKINNDFGVSGQNCVINDTPFDHMTKQNFKQTIREMGAINFVNSRLNTFHRSGRRTHSKVWGDRKNLNSLFREAISQTRQKSESKNRNFSMSRRHNFKHQEGCPRLNGNTDYQNDQQSLRVMYNSSAKDSVCTCEPPGMHNMDYEFDISDNTLPLISKIYDFNPDFPSYEKCLLDIETYKKIIGKIKEVQQRDPQKYSINEPGFDSRYGSDFSKFNRLHTSKNMNTAHFINDIFNYDRFREMNSPDEKSQFSSKAMSLNQTQNMKGYGDNDYSNNQEDVSLVKTSEYVCDNEKVINDALFPRKILRALKKKEFGFSQEFDESPSKKSPENQEQDLTCHKLKAYEDALAMLRSIRAIPDPGTACIKLERKDSNSPEKKAPKLQKLQKLHKSKKKMKPSKSPRSPDSPPTHQPEGHSPPLINEDLRSLQEQESAVIKENITGYPMTQIPDSIIKFQ</sequence>
<feature type="compositionally biased region" description="Basic residues" evidence="1">
    <location>
        <begin position="429"/>
        <end position="448"/>
    </location>
</feature>
<reference evidence="2" key="1">
    <citation type="submission" date="2023-07" db="EMBL/GenBank/DDBJ databases">
        <authorList>
            <consortium name="AG Swart"/>
            <person name="Singh M."/>
            <person name="Singh A."/>
            <person name="Seah K."/>
            <person name="Emmerich C."/>
        </authorList>
    </citation>
    <scope>NUCLEOTIDE SEQUENCE</scope>
    <source>
        <strain evidence="2">DP1</strain>
    </source>
</reference>
<keyword evidence="3" id="KW-1185">Reference proteome</keyword>
<name>A0AAD1U9M1_EUPCR</name>
<evidence type="ECO:0000313" key="2">
    <source>
        <dbReference type="EMBL" id="CAI2364960.1"/>
    </source>
</evidence>
<protein>
    <submittedName>
        <fullName evidence="2">Uncharacterized protein</fullName>
    </submittedName>
</protein>
<evidence type="ECO:0000256" key="1">
    <source>
        <dbReference type="SAM" id="MobiDB-lite"/>
    </source>
</evidence>
<dbReference type="AlphaFoldDB" id="A0AAD1U9M1"/>
<dbReference type="Proteomes" id="UP001295684">
    <property type="component" value="Unassembled WGS sequence"/>
</dbReference>